<reference evidence="7" key="1">
    <citation type="submission" date="2021-01" db="EMBL/GenBank/DDBJ databases">
        <title>Genomic Encyclopedia of Type Strains, Phase IV (KMG-IV): sequencing the most valuable type-strain genomes for metagenomic binning, comparative biology and taxonomic classification.</title>
        <authorList>
            <person name="Goeker M."/>
        </authorList>
    </citation>
    <scope>NUCLEOTIDE SEQUENCE</scope>
    <source>
        <strain evidence="7">DSM 21943</strain>
    </source>
</reference>
<accession>A0ABS2SV46</accession>
<keyword evidence="8" id="KW-1185">Reference proteome</keyword>
<dbReference type="Proteomes" id="UP001179280">
    <property type="component" value="Unassembled WGS sequence"/>
</dbReference>
<dbReference type="Pfam" id="PF01497">
    <property type="entry name" value="Peripla_BP_2"/>
    <property type="match status" value="1"/>
</dbReference>
<dbReference type="PANTHER" id="PTHR30532">
    <property type="entry name" value="IRON III DICITRATE-BINDING PERIPLASMIC PROTEIN"/>
    <property type="match status" value="1"/>
</dbReference>
<gene>
    <name evidence="7" type="ORF">JOC54_001939</name>
</gene>
<dbReference type="InterPro" id="IPR051313">
    <property type="entry name" value="Bact_iron-sidero_bind"/>
</dbReference>
<feature type="domain" description="Fe/B12 periplasmic-binding" evidence="6">
    <location>
        <begin position="64"/>
        <end position="320"/>
    </location>
</feature>
<evidence type="ECO:0000256" key="5">
    <source>
        <dbReference type="SAM" id="SignalP"/>
    </source>
</evidence>
<dbReference type="InterPro" id="IPR002491">
    <property type="entry name" value="ABC_transptr_periplasmic_BD"/>
</dbReference>
<dbReference type="RefSeq" id="WP_204465906.1">
    <property type="nucleotide sequence ID" value="NZ_JAFBCV010000005.1"/>
</dbReference>
<proteinExistence type="inferred from homology"/>
<evidence type="ECO:0000256" key="4">
    <source>
        <dbReference type="ARBA" id="ARBA00022729"/>
    </source>
</evidence>
<comment type="subcellular location">
    <subcellularLocation>
        <location evidence="1">Cell membrane</location>
        <topology evidence="1">Lipid-anchor</topology>
    </subcellularLocation>
</comment>
<organism evidence="7 8">
    <name type="scientific">Shouchella xiaoxiensis</name>
    <dbReference type="NCBI Taxonomy" id="766895"/>
    <lineage>
        <taxon>Bacteria</taxon>
        <taxon>Bacillati</taxon>
        <taxon>Bacillota</taxon>
        <taxon>Bacilli</taxon>
        <taxon>Bacillales</taxon>
        <taxon>Bacillaceae</taxon>
        <taxon>Shouchella</taxon>
    </lineage>
</organism>
<evidence type="ECO:0000259" key="6">
    <source>
        <dbReference type="PROSITE" id="PS50983"/>
    </source>
</evidence>
<keyword evidence="4 5" id="KW-0732">Signal</keyword>
<comment type="similarity">
    <text evidence="2">Belongs to the bacterial solute-binding protein 8 family.</text>
</comment>
<sequence>MKRLNKWSITSTLALSAVLLTACGDDSAEENNTDNNNQAGETQAETIQYEALNGMQEIPADPQRVVLLADVYFGYLQELDIDVIATTDFVFQSPFLEEYTTDIENLGDANAVAVEEILALDPDLIIAYHSSEILEQLESITTTVAVDYASLGYKEQLEEFGTMFGREEQAQAWIDDWNAQIDELKPAVQEAVGEQTISILQPNESDVVLYGNGWGRGGEILYQEFELNMPESVEESVGSNGFNNLSLEAVPEYAGDYILTGPWLPSLDGSFLYDSSIWNGLPAVEDDKIFEMDSIGYYFNDPLSIEQHLDEISTFLIENE</sequence>
<dbReference type="SUPFAM" id="SSF53807">
    <property type="entry name" value="Helical backbone' metal receptor"/>
    <property type="match status" value="1"/>
</dbReference>
<dbReference type="PROSITE" id="PS50983">
    <property type="entry name" value="FE_B12_PBP"/>
    <property type="match status" value="1"/>
</dbReference>
<keyword evidence="3" id="KW-0813">Transport</keyword>
<evidence type="ECO:0000313" key="8">
    <source>
        <dbReference type="Proteomes" id="UP001179280"/>
    </source>
</evidence>
<evidence type="ECO:0000313" key="7">
    <source>
        <dbReference type="EMBL" id="MBM7838680.1"/>
    </source>
</evidence>
<dbReference type="Gene3D" id="3.40.50.1980">
    <property type="entry name" value="Nitrogenase molybdenum iron protein domain"/>
    <property type="match status" value="2"/>
</dbReference>
<dbReference type="PROSITE" id="PS51257">
    <property type="entry name" value="PROKAR_LIPOPROTEIN"/>
    <property type="match status" value="1"/>
</dbReference>
<name>A0ABS2SV46_9BACI</name>
<evidence type="ECO:0000256" key="3">
    <source>
        <dbReference type="ARBA" id="ARBA00022448"/>
    </source>
</evidence>
<evidence type="ECO:0000256" key="1">
    <source>
        <dbReference type="ARBA" id="ARBA00004193"/>
    </source>
</evidence>
<evidence type="ECO:0000256" key="2">
    <source>
        <dbReference type="ARBA" id="ARBA00008814"/>
    </source>
</evidence>
<protein>
    <submittedName>
        <fullName evidence="7">Iron complex transport system substrate-binding protein</fullName>
    </submittedName>
</protein>
<dbReference type="PANTHER" id="PTHR30532:SF26">
    <property type="entry name" value="IRON(3+)-HYDROXAMATE-BINDING PROTEIN FHUD"/>
    <property type="match status" value="1"/>
</dbReference>
<feature type="signal peptide" evidence="5">
    <location>
        <begin position="1"/>
        <end position="28"/>
    </location>
</feature>
<comment type="caution">
    <text evidence="7">The sequence shown here is derived from an EMBL/GenBank/DDBJ whole genome shotgun (WGS) entry which is preliminary data.</text>
</comment>
<feature type="chain" id="PRO_5045639321" evidence="5">
    <location>
        <begin position="29"/>
        <end position="320"/>
    </location>
</feature>
<dbReference type="EMBL" id="JAFBCV010000005">
    <property type="protein sequence ID" value="MBM7838680.1"/>
    <property type="molecule type" value="Genomic_DNA"/>
</dbReference>